<comment type="subcellular location">
    <subcellularLocation>
        <location evidence="2">Cytoplasm</location>
    </subcellularLocation>
</comment>
<evidence type="ECO:0000256" key="5">
    <source>
        <dbReference type="ARBA" id="ARBA00016902"/>
    </source>
</evidence>
<dbReference type="GO" id="GO:0003755">
    <property type="term" value="F:peptidyl-prolyl cis-trans isomerase activity"/>
    <property type="evidence" value="ECO:0007669"/>
    <property type="project" value="UniProtKB-KW"/>
</dbReference>
<organism evidence="12 13">
    <name type="scientific">Candidatus Nomurabacteria bacterium RIFCSPLOWO2_01_FULL_36_10b</name>
    <dbReference type="NCBI Taxonomy" id="1801766"/>
    <lineage>
        <taxon>Bacteria</taxon>
        <taxon>Candidatus Nomuraibacteriota</taxon>
    </lineage>
</organism>
<feature type="domain" description="Trigger factor ribosome-binding bacterial" evidence="10">
    <location>
        <begin position="6"/>
        <end position="149"/>
    </location>
</feature>
<evidence type="ECO:0000256" key="6">
    <source>
        <dbReference type="ARBA" id="ARBA00023110"/>
    </source>
</evidence>
<proteinExistence type="inferred from homology"/>
<keyword evidence="8" id="KW-0413">Isomerase</keyword>
<dbReference type="AlphaFoldDB" id="A0A1F6WPW2"/>
<dbReference type="STRING" id="1801766.A2997_01935"/>
<dbReference type="SUPFAM" id="SSF109998">
    <property type="entry name" value="Triger factor/SurA peptide-binding domain-like"/>
    <property type="match status" value="1"/>
</dbReference>
<dbReference type="GO" id="GO:0051083">
    <property type="term" value="P:'de novo' cotranslational protein folding"/>
    <property type="evidence" value="ECO:0007669"/>
    <property type="project" value="TreeGrafter"/>
</dbReference>
<evidence type="ECO:0000256" key="9">
    <source>
        <dbReference type="ARBA" id="ARBA00029986"/>
    </source>
</evidence>
<comment type="caution">
    <text evidence="12">The sequence shown here is derived from an EMBL/GenBank/DDBJ whole genome shotgun (WGS) entry which is preliminary data.</text>
</comment>
<sequence>MSQKYKASVKNLGNSEIEIIGSITWEDFSPRRAEAIEHIGSKMEFDGFRKGKAPENLIIQNVGEMGVLEHMAEHAIMDIYPSIITEHKLDPIGRPEIKITKIGSGSQLEFTITTAIMPGIKLPNYKKIAHDVATKKEYTDNIIITDEEIKSAIIQLRKMRFQQSLVNKSSSLKNEKDSDITIPEISDIKDEDVPELTDEDVKEYGKFENLSDFTEKLKENMRQEKIQRMKEKKRIEIIESIIKETAIETPKILIDYELDRMMAQMEHDITISGNTFDDYVKQIKKTREELRTEFTPDAKKHANLQLIITAISSEEKLKINEIKFKDEMENIKKLYSEHKDFDENRAAVYIKSILQNQAVFEFLEQQ</sequence>
<dbReference type="GO" id="GO:0005737">
    <property type="term" value="C:cytoplasm"/>
    <property type="evidence" value="ECO:0007669"/>
    <property type="project" value="UniProtKB-SubCell"/>
</dbReference>
<dbReference type="Gene3D" id="3.30.70.1050">
    <property type="entry name" value="Trigger factor ribosome-binding domain"/>
    <property type="match status" value="1"/>
</dbReference>
<dbReference type="GO" id="GO:0015031">
    <property type="term" value="P:protein transport"/>
    <property type="evidence" value="ECO:0007669"/>
    <property type="project" value="InterPro"/>
</dbReference>
<dbReference type="GO" id="GO:0044183">
    <property type="term" value="F:protein folding chaperone"/>
    <property type="evidence" value="ECO:0007669"/>
    <property type="project" value="TreeGrafter"/>
</dbReference>
<protein>
    <recommendedName>
        <fullName evidence="5">Trigger factor</fullName>
        <ecNumber evidence="4">5.2.1.8</ecNumber>
    </recommendedName>
    <alternativeName>
        <fullName evidence="9">PPIase</fullName>
    </alternativeName>
</protein>
<dbReference type="InterPro" id="IPR008880">
    <property type="entry name" value="Trigger_fac_C"/>
</dbReference>
<dbReference type="Gene3D" id="1.10.3120.10">
    <property type="entry name" value="Trigger factor, C-terminal domain"/>
    <property type="match status" value="1"/>
</dbReference>
<dbReference type="SUPFAM" id="SSF102735">
    <property type="entry name" value="Trigger factor ribosome-binding domain"/>
    <property type="match status" value="1"/>
</dbReference>
<dbReference type="EC" id="5.2.1.8" evidence="4"/>
<evidence type="ECO:0000256" key="3">
    <source>
        <dbReference type="ARBA" id="ARBA00005464"/>
    </source>
</evidence>
<evidence type="ECO:0000259" key="10">
    <source>
        <dbReference type="Pfam" id="PF05697"/>
    </source>
</evidence>
<dbReference type="PANTHER" id="PTHR30560">
    <property type="entry name" value="TRIGGER FACTOR CHAPERONE AND PEPTIDYL-PROLYL CIS/TRANS ISOMERASE"/>
    <property type="match status" value="1"/>
</dbReference>
<evidence type="ECO:0000256" key="7">
    <source>
        <dbReference type="ARBA" id="ARBA00023186"/>
    </source>
</evidence>
<gene>
    <name evidence="12" type="ORF">A2997_01935</name>
</gene>
<dbReference type="PANTHER" id="PTHR30560:SF3">
    <property type="entry name" value="TRIGGER FACTOR-LIKE PROTEIN TIG, CHLOROPLASTIC"/>
    <property type="match status" value="1"/>
</dbReference>
<accession>A0A1F6WPW2</accession>
<dbReference type="InterPro" id="IPR008881">
    <property type="entry name" value="Trigger_fac_ribosome-bd_bac"/>
</dbReference>
<name>A0A1F6WPW2_9BACT</name>
<dbReference type="InterPro" id="IPR027304">
    <property type="entry name" value="Trigger_fact/SurA_dom_sf"/>
</dbReference>
<dbReference type="InterPro" id="IPR005215">
    <property type="entry name" value="Trig_fac"/>
</dbReference>
<evidence type="ECO:0000313" key="13">
    <source>
        <dbReference type="Proteomes" id="UP000179448"/>
    </source>
</evidence>
<dbReference type="EMBL" id="MFUQ01000008">
    <property type="protein sequence ID" value="OGI83923.1"/>
    <property type="molecule type" value="Genomic_DNA"/>
</dbReference>
<dbReference type="GO" id="GO:0043335">
    <property type="term" value="P:protein unfolding"/>
    <property type="evidence" value="ECO:0007669"/>
    <property type="project" value="TreeGrafter"/>
</dbReference>
<dbReference type="Proteomes" id="UP000179448">
    <property type="component" value="Unassembled WGS sequence"/>
</dbReference>
<reference evidence="12 13" key="1">
    <citation type="journal article" date="2016" name="Nat. Commun.">
        <title>Thousands of microbial genomes shed light on interconnected biogeochemical processes in an aquifer system.</title>
        <authorList>
            <person name="Anantharaman K."/>
            <person name="Brown C.T."/>
            <person name="Hug L.A."/>
            <person name="Sharon I."/>
            <person name="Castelle C.J."/>
            <person name="Probst A.J."/>
            <person name="Thomas B.C."/>
            <person name="Singh A."/>
            <person name="Wilkins M.J."/>
            <person name="Karaoz U."/>
            <person name="Brodie E.L."/>
            <person name="Williams K.H."/>
            <person name="Hubbard S.S."/>
            <person name="Banfield J.F."/>
        </authorList>
    </citation>
    <scope>NUCLEOTIDE SEQUENCE [LARGE SCALE GENOMIC DNA]</scope>
</reference>
<dbReference type="Pfam" id="PF05697">
    <property type="entry name" value="Trigger_N"/>
    <property type="match status" value="1"/>
</dbReference>
<evidence type="ECO:0000313" key="12">
    <source>
        <dbReference type="EMBL" id="OGI83923.1"/>
    </source>
</evidence>
<dbReference type="InterPro" id="IPR036611">
    <property type="entry name" value="Trigger_fac_ribosome-bd_sf"/>
</dbReference>
<evidence type="ECO:0000256" key="1">
    <source>
        <dbReference type="ARBA" id="ARBA00000971"/>
    </source>
</evidence>
<evidence type="ECO:0000256" key="4">
    <source>
        <dbReference type="ARBA" id="ARBA00013194"/>
    </source>
</evidence>
<evidence type="ECO:0000256" key="2">
    <source>
        <dbReference type="ARBA" id="ARBA00004496"/>
    </source>
</evidence>
<keyword evidence="7" id="KW-0143">Chaperone</keyword>
<comment type="similarity">
    <text evidence="3">Belongs to the FKBP-type PPIase family. Tig subfamily.</text>
</comment>
<comment type="catalytic activity">
    <reaction evidence="1">
        <text>[protein]-peptidylproline (omega=180) = [protein]-peptidylproline (omega=0)</text>
        <dbReference type="Rhea" id="RHEA:16237"/>
        <dbReference type="Rhea" id="RHEA-COMP:10747"/>
        <dbReference type="Rhea" id="RHEA-COMP:10748"/>
        <dbReference type="ChEBI" id="CHEBI:83833"/>
        <dbReference type="ChEBI" id="CHEBI:83834"/>
        <dbReference type="EC" id="5.2.1.8"/>
    </reaction>
</comment>
<dbReference type="Pfam" id="PF05698">
    <property type="entry name" value="Trigger_C"/>
    <property type="match status" value="1"/>
</dbReference>
<dbReference type="InterPro" id="IPR037041">
    <property type="entry name" value="Trigger_fac_C_sf"/>
</dbReference>
<dbReference type="GO" id="GO:0043022">
    <property type="term" value="F:ribosome binding"/>
    <property type="evidence" value="ECO:0007669"/>
    <property type="project" value="TreeGrafter"/>
</dbReference>
<evidence type="ECO:0000259" key="11">
    <source>
        <dbReference type="Pfam" id="PF05698"/>
    </source>
</evidence>
<keyword evidence="6" id="KW-0697">Rotamase</keyword>
<evidence type="ECO:0000256" key="8">
    <source>
        <dbReference type="ARBA" id="ARBA00023235"/>
    </source>
</evidence>
<feature type="domain" description="Trigger factor C-terminal" evidence="11">
    <location>
        <begin position="210"/>
        <end position="363"/>
    </location>
</feature>